<accession>A0ABQ4GZC6</accession>
<organism evidence="1 2">
    <name type="scientific">Microbispora siamensis</name>
    <dbReference type="NCBI Taxonomy" id="564413"/>
    <lineage>
        <taxon>Bacteria</taxon>
        <taxon>Bacillati</taxon>
        <taxon>Actinomycetota</taxon>
        <taxon>Actinomycetes</taxon>
        <taxon>Streptosporangiales</taxon>
        <taxon>Streptosporangiaceae</taxon>
        <taxon>Microbispora</taxon>
    </lineage>
</organism>
<sequence length="81" mass="8808">MAGTIAVARRRRNRNRALAPAVYGRTAAASAKSAIAQPTLSELRDKADEDVRALWTLLAQRLTRRDGCLSVSTTAHPHVVE</sequence>
<dbReference type="Proteomes" id="UP000660454">
    <property type="component" value="Unassembled WGS sequence"/>
</dbReference>
<evidence type="ECO:0000313" key="2">
    <source>
        <dbReference type="Proteomes" id="UP000660454"/>
    </source>
</evidence>
<keyword evidence="2" id="KW-1185">Reference proteome</keyword>
<gene>
    <name evidence="1" type="ORF">Msi02_75830</name>
</gene>
<proteinExistence type="predicted"/>
<dbReference type="EMBL" id="BOOF01000059">
    <property type="protein sequence ID" value="GIH66766.1"/>
    <property type="molecule type" value="Genomic_DNA"/>
</dbReference>
<reference evidence="1 2" key="1">
    <citation type="submission" date="2021-01" db="EMBL/GenBank/DDBJ databases">
        <title>Whole genome shotgun sequence of Microbispora siamensis NBRC 104113.</title>
        <authorList>
            <person name="Komaki H."/>
            <person name="Tamura T."/>
        </authorList>
    </citation>
    <scope>NUCLEOTIDE SEQUENCE [LARGE SCALE GENOMIC DNA]</scope>
    <source>
        <strain evidence="1 2">NBRC 104113</strain>
    </source>
</reference>
<name>A0ABQ4GZC6_9ACTN</name>
<protein>
    <submittedName>
        <fullName evidence="1">Uncharacterized protein</fullName>
    </submittedName>
</protein>
<comment type="caution">
    <text evidence="1">The sequence shown here is derived from an EMBL/GenBank/DDBJ whole genome shotgun (WGS) entry which is preliminary data.</text>
</comment>
<evidence type="ECO:0000313" key="1">
    <source>
        <dbReference type="EMBL" id="GIH66766.1"/>
    </source>
</evidence>